<evidence type="ECO:0000313" key="1">
    <source>
        <dbReference type="EMBL" id="KAA0034004.1"/>
    </source>
</evidence>
<evidence type="ECO:0000313" key="4">
    <source>
        <dbReference type="Proteomes" id="UP000321947"/>
    </source>
</evidence>
<dbReference type="EMBL" id="SSTE01020493">
    <property type="protein sequence ID" value="KAA0034004.1"/>
    <property type="molecule type" value="Genomic_DNA"/>
</dbReference>
<protein>
    <submittedName>
        <fullName evidence="1">Uncharacterized protein</fullName>
    </submittedName>
</protein>
<reference evidence="3 4" key="1">
    <citation type="submission" date="2019-08" db="EMBL/GenBank/DDBJ databases">
        <title>Draft genome sequences of two oriental melons (Cucumis melo L. var makuwa).</title>
        <authorList>
            <person name="Kwon S.-Y."/>
        </authorList>
    </citation>
    <scope>NUCLEOTIDE SEQUENCE [LARGE SCALE GENOMIC DNA]</scope>
    <source>
        <strain evidence="4">cv. Chang Bougi</strain>
        <strain evidence="3">cv. SW 3</strain>
        <tissue evidence="1">Leaf</tissue>
    </source>
</reference>
<name>A0A5A7SS23_CUCMM</name>
<organism evidence="1 3">
    <name type="scientific">Cucumis melo var. makuwa</name>
    <name type="common">Oriental melon</name>
    <dbReference type="NCBI Taxonomy" id="1194695"/>
    <lineage>
        <taxon>Eukaryota</taxon>
        <taxon>Viridiplantae</taxon>
        <taxon>Streptophyta</taxon>
        <taxon>Embryophyta</taxon>
        <taxon>Tracheophyta</taxon>
        <taxon>Spermatophyta</taxon>
        <taxon>Magnoliopsida</taxon>
        <taxon>eudicotyledons</taxon>
        <taxon>Gunneridae</taxon>
        <taxon>Pentapetalae</taxon>
        <taxon>rosids</taxon>
        <taxon>fabids</taxon>
        <taxon>Cucurbitales</taxon>
        <taxon>Cucurbitaceae</taxon>
        <taxon>Benincaseae</taxon>
        <taxon>Cucumis</taxon>
    </lineage>
</organism>
<sequence length="230" mass="25944">MLRTVISSNLGIEFDQDIEDREASLRRSRAISSTSLVEIKGKRGNWKDLRAFLGLYRSRLETGKGLIGELRVISGQFRLGSLKVKCSMELEFRAPKVSRPNGYLTCKSGGSRATCSKPRGGGKSRPLSKNYLETLSMFIKKIKNLFVTGGSVTSMVLEFIGLKEIIKKGDMMSRNEVDHFKTIKIFFQETKKCINNLKIGVPLMMSCKKCHFLTRTKAFDLNLMKEGENQ</sequence>
<comment type="caution">
    <text evidence="1">The sequence shown here is derived from an EMBL/GenBank/DDBJ whole genome shotgun (WGS) entry which is preliminary data.</text>
</comment>
<evidence type="ECO:0000313" key="2">
    <source>
        <dbReference type="EMBL" id="TYK02803.1"/>
    </source>
</evidence>
<accession>A0A5A7SS23</accession>
<gene>
    <name evidence="2" type="ORF">E5676_scaffold1418G00080</name>
    <name evidence="1" type="ORF">E6C27_scaffold400G00700</name>
</gene>
<dbReference type="AlphaFoldDB" id="A0A5A7SS23"/>
<dbReference type="Proteomes" id="UP000321947">
    <property type="component" value="Unassembled WGS sequence"/>
</dbReference>
<evidence type="ECO:0000313" key="3">
    <source>
        <dbReference type="Proteomes" id="UP000321393"/>
    </source>
</evidence>
<dbReference type="Proteomes" id="UP000321393">
    <property type="component" value="Unassembled WGS sequence"/>
</dbReference>
<dbReference type="EMBL" id="SSTD01015339">
    <property type="protein sequence ID" value="TYK02803.1"/>
    <property type="molecule type" value="Genomic_DNA"/>
</dbReference>
<proteinExistence type="predicted"/>